<dbReference type="CDD" id="cd00714">
    <property type="entry name" value="GFAT"/>
    <property type="match status" value="1"/>
</dbReference>
<dbReference type="Gene3D" id="3.40.50.10490">
    <property type="entry name" value="Glucose-6-phosphate isomerase like protein, domain 1"/>
    <property type="match status" value="2"/>
</dbReference>
<evidence type="ECO:0000256" key="2">
    <source>
        <dbReference type="ARBA" id="ARBA00004496"/>
    </source>
</evidence>
<dbReference type="InterPro" id="IPR001347">
    <property type="entry name" value="SIS_dom"/>
</dbReference>
<dbReference type="HAMAP" id="MF_00164">
    <property type="entry name" value="GlmS"/>
    <property type="match status" value="1"/>
</dbReference>
<evidence type="ECO:0000256" key="10">
    <source>
        <dbReference type="HAMAP-Rule" id="MF_00164"/>
    </source>
</evidence>
<dbReference type="SUPFAM" id="SSF53697">
    <property type="entry name" value="SIS domain"/>
    <property type="match status" value="1"/>
</dbReference>
<feature type="active site" description="Nucleophile; for GATase activity" evidence="10">
    <location>
        <position position="2"/>
    </location>
</feature>
<dbReference type="GO" id="GO:0005829">
    <property type="term" value="C:cytosol"/>
    <property type="evidence" value="ECO:0007669"/>
    <property type="project" value="TreeGrafter"/>
</dbReference>
<feature type="domain" description="Glutamine amidotransferase type-2" evidence="11">
    <location>
        <begin position="2"/>
        <end position="220"/>
    </location>
</feature>
<dbReference type="EMBL" id="JAGQDE010000021">
    <property type="protein sequence ID" value="MBQ0961065.1"/>
    <property type="molecule type" value="Genomic_DNA"/>
</dbReference>
<organism evidence="13 14">
    <name type="scientific">Ideonella aquatica</name>
    <dbReference type="NCBI Taxonomy" id="2824119"/>
    <lineage>
        <taxon>Bacteria</taxon>
        <taxon>Pseudomonadati</taxon>
        <taxon>Pseudomonadota</taxon>
        <taxon>Betaproteobacteria</taxon>
        <taxon>Burkholderiales</taxon>
        <taxon>Sphaerotilaceae</taxon>
        <taxon>Ideonella</taxon>
    </lineage>
</organism>
<evidence type="ECO:0000256" key="4">
    <source>
        <dbReference type="ARBA" id="ARBA00016090"/>
    </source>
</evidence>
<dbReference type="InterPro" id="IPR035466">
    <property type="entry name" value="GlmS/AgaS_SIS"/>
</dbReference>
<dbReference type="PANTHER" id="PTHR10937:SF0">
    <property type="entry name" value="GLUTAMINE--FRUCTOSE-6-PHOSPHATE TRANSAMINASE (ISOMERIZING)"/>
    <property type="match status" value="1"/>
</dbReference>
<comment type="catalytic activity">
    <reaction evidence="1 10">
        <text>D-fructose 6-phosphate + L-glutamine = D-glucosamine 6-phosphate + L-glutamate</text>
        <dbReference type="Rhea" id="RHEA:13237"/>
        <dbReference type="ChEBI" id="CHEBI:29985"/>
        <dbReference type="ChEBI" id="CHEBI:58359"/>
        <dbReference type="ChEBI" id="CHEBI:58725"/>
        <dbReference type="ChEBI" id="CHEBI:61527"/>
        <dbReference type="EC" id="2.6.1.16"/>
    </reaction>
</comment>
<dbReference type="PROSITE" id="PS51278">
    <property type="entry name" value="GATASE_TYPE_2"/>
    <property type="match status" value="1"/>
</dbReference>
<evidence type="ECO:0000256" key="9">
    <source>
        <dbReference type="ARBA" id="ARBA00022962"/>
    </source>
</evidence>
<dbReference type="FunFam" id="3.40.50.10490:FF:000002">
    <property type="entry name" value="Glutamine--fructose-6-phosphate aminotransferase [isomerizing]"/>
    <property type="match status" value="1"/>
</dbReference>
<keyword evidence="9" id="KW-0315">Glutamine amidotransferase</keyword>
<dbReference type="InterPro" id="IPR029055">
    <property type="entry name" value="Ntn_hydrolases_N"/>
</dbReference>
<feature type="domain" description="SIS" evidence="12">
    <location>
        <begin position="289"/>
        <end position="429"/>
    </location>
</feature>
<comment type="subunit">
    <text evidence="10">Homodimer.</text>
</comment>
<dbReference type="Proteomes" id="UP000678374">
    <property type="component" value="Unassembled WGS sequence"/>
</dbReference>
<sequence length="613" mass="66851">MCGIVGAVSTRNIVPVLVQGLQRLEYRGYDSCGVAVHQDGELRRSRSTARVAELQAQVEADGVASGTGIAHTRWATHGAPAVHNAHPHFSRGKIALVHNGIIENHDELRDELKAKGYVFESQTDTEVIAHLVHQLYEGDLFDTVQRVVARLQGAYAIAVFCRDEPHRVVGARHGSPLILGVGADADPEARYLASDAMALAGVTDRIVYLEEGDVVDLQLGKHWISERLADDSFVPVLRDVKIVHAHSGAAELGPYRHYMQKEIFEQPRAIADTLEGVEGITPELFGDGAYRVFREIDRVLILACGTSYYSGSTAKYWLESIAKIPTSVEIASEYRYRDSVPDPRTLVVTISQSGETADTLAALKHARSLGMRHTLTICNVATSAMVRECELAYITRAGVEVGVASTKAFTTQLAGLFLLTLALAQVRGTLTREQEAEHLKAMRHLPVALQSVLALEPQVVAWAEAFARKENALFLGRGLHYPIALEGALKLKEISYIHAEAYPAGELKHGPLALVTAEMPVVTVAPNDALLEKLKSNLQEVRARGGELFVFADSDTRIDSGEGLHVIRMPEHYGALSPILHVVPLQLLAYHTACARGTDVDKPRNLAKSVTVE</sequence>
<keyword evidence="6 10" id="KW-0032">Aminotransferase</keyword>
<dbReference type="GO" id="GO:0006487">
    <property type="term" value="P:protein N-linked glycosylation"/>
    <property type="evidence" value="ECO:0007669"/>
    <property type="project" value="TreeGrafter"/>
</dbReference>
<dbReference type="Gene3D" id="3.60.20.10">
    <property type="entry name" value="Glutamine Phosphoribosylpyrophosphate, subunit 1, domain 1"/>
    <property type="match status" value="1"/>
</dbReference>
<evidence type="ECO:0000259" key="11">
    <source>
        <dbReference type="PROSITE" id="PS51278"/>
    </source>
</evidence>
<dbReference type="GO" id="GO:0004360">
    <property type="term" value="F:glutamine-fructose-6-phosphate transaminase (isomerizing) activity"/>
    <property type="evidence" value="ECO:0007669"/>
    <property type="project" value="UniProtKB-UniRule"/>
</dbReference>
<comment type="function">
    <text evidence="10">Catalyzes the first step in hexosamine metabolism, converting fructose-6P into glucosamine-6P using glutamine as a nitrogen source.</text>
</comment>
<dbReference type="GO" id="GO:0006002">
    <property type="term" value="P:fructose 6-phosphate metabolic process"/>
    <property type="evidence" value="ECO:0007669"/>
    <property type="project" value="TreeGrafter"/>
</dbReference>
<dbReference type="InterPro" id="IPR005855">
    <property type="entry name" value="GFAT"/>
</dbReference>
<evidence type="ECO:0000256" key="1">
    <source>
        <dbReference type="ARBA" id="ARBA00001031"/>
    </source>
</evidence>
<proteinExistence type="inferred from homology"/>
<accession>A0A941BS04</accession>
<dbReference type="CDD" id="cd05009">
    <property type="entry name" value="SIS_GlmS_GlmD_2"/>
    <property type="match status" value="1"/>
</dbReference>
<protein>
    <recommendedName>
        <fullName evidence="4 10">Glutamine--fructose-6-phosphate aminotransferase [isomerizing]</fullName>
        <ecNumber evidence="3 10">2.6.1.16</ecNumber>
    </recommendedName>
    <alternativeName>
        <fullName evidence="10">D-fructose-6-phosphate amidotransferase</fullName>
    </alternativeName>
    <alternativeName>
        <fullName evidence="10">GFAT</fullName>
    </alternativeName>
    <alternativeName>
        <fullName evidence="10">Glucosamine-6-phosphate synthase</fullName>
    </alternativeName>
    <alternativeName>
        <fullName evidence="10">Hexosephosphate aminotransferase</fullName>
    </alternativeName>
    <alternativeName>
        <fullName evidence="10">L-glutamine--D-fructose-6-phosphate amidotransferase</fullName>
    </alternativeName>
</protein>
<evidence type="ECO:0000256" key="7">
    <source>
        <dbReference type="ARBA" id="ARBA00022679"/>
    </source>
</evidence>
<gene>
    <name evidence="10 13" type="primary">glmS</name>
    <name evidence="13" type="ORF">KAK06_19070</name>
</gene>
<dbReference type="RefSeq" id="WP_210803739.1">
    <property type="nucleotide sequence ID" value="NZ_JAGQDE010000021.1"/>
</dbReference>
<dbReference type="GO" id="GO:0005975">
    <property type="term" value="P:carbohydrate metabolic process"/>
    <property type="evidence" value="ECO:0007669"/>
    <property type="project" value="UniProtKB-UniRule"/>
</dbReference>
<dbReference type="NCBIfam" id="TIGR01135">
    <property type="entry name" value="glmS"/>
    <property type="match status" value="1"/>
</dbReference>
<dbReference type="InterPro" id="IPR035490">
    <property type="entry name" value="GlmS/FrlB_SIS"/>
</dbReference>
<dbReference type="AlphaFoldDB" id="A0A941BS04"/>
<evidence type="ECO:0000259" key="12">
    <source>
        <dbReference type="PROSITE" id="PS51464"/>
    </source>
</evidence>
<keyword evidence="7 10" id="KW-0808">Transferase</keyword>
<evidence type="ECO:0000313" key="13">
    <source>
        <dbReference type="EMBL" id="MBQ0961065.1"/>
    </source>
</evidence>
<dbReference type="FunFam" id="3.60.20.10:FF:000006">
    <property type="entry name" value="Glutamine--fructose-6-phosphate aminotransferase [isomerizing]"/>
    <property type="match status" value="1"/>
</dbReference>
<dbReference type="GO" id="GO:0097367">
    <property type="term" value="F:carbohydrate derivative binding"/>
    <property type="evidence" value="ECO:0007669"/>
    <property type="project" value="InterPro"/>
</dbReference>
<name>A0A941BS04_9BURK</name>
<keyword evidence="14" id="KW-1185">Reference proteome</keyword>
<dbReference type="Pfam" id="PF13522">
    <property type="entry name" value="GATase_6"/>
    <property type="match status" value="1"/>
</dbReference>
<evidence type="ECO:0000256" key="8">
    <source>
        <dbReference type="ARBA" id="ARBA00022737"/>
    </source>
</evidence>
<evidence type="ECO:0000256" key="3">
    <source>
        <dbReference type="ARBA" id="ARBA00012916"/>
    </source>
</evidence>
<feature type="domain" description="SIS" evidence="12">
    <location>
        <begin position="462"/>
        <end position="603"/>
    </location>
</feature>
<dbReference type="EC" id="2.6.1.16" evidence="3 10"/>
<dbReference type="GO" id="GO:0006047">
    <property type="term" value="P:UDP-N-acetylglucosamine metabolic process"/>
    <property type="evidence" value="ECO:0007669"/>
    <property type="project" value="TreeGrafter"/>
</dbReference>
<keyword evidence="8" id="KW-0677">Repeat</keyword>
<evidence type="ECO:0000256" key="6">
    <source>
        <dbReference type="ARBA" id="ARBA00022576"/>
    </source>
</evidence>
<dbReference type="PROSITE" id="PS51464">
    <property type="entry name" value="SIS"/>
    <property type="match status" value="2"/>
</dbReference>
<dbReference type="NCBIfam" id="NF001484">
    <property type="entry name" value="PRK00331.1"/>
    <property type="match status" value="1"/>
</dbReference>
<evidence type="ECO:0000313" key="14">
    <source>
        <dbReference type="Proteomes" id="UP000678374"/>
    </source>
</evidence>
<feature type="initiator methionine" description="Removed" evidence="10">
    <location>
        <position position="1"/>
    </location>
</feature>
<dbReference type="PANTHER" id="PTHR10937">
    <property type="entry name" value="GLUCOSAMINE--FRUCTOSE-6-PHOSPHATE AMINOTRANSFERASE, ISOMERIZING"/>
    <property type="match status" value="1"/>
</dbReference>
<dbReference type="InterPro" id="IPR017932">
    <property type="entry name" value="GATase_2_dom"/>
</dbReference>
<comment type="subcellular location">
    <subcellularLocation>
        <location evidence="2 10">Cytoplasm</location>
    </subcellularLocation>
</comment>
<dbReference type="InterPro" id="IPR046348">
    <property type="entry name" value="SIS_dom_sf"/>
</dbReference>
<dbReference type="InterPro" id="IPR047084">
    <property type="entry name" value="GFAT_N"/>
</dbReference>
<dbReference type="CDD" id="cd05008">
    <property type="entry name" value="SIS_GlmS_GlmD_1"/>
    <property type="match status" value="1"/>
</dbReference>
<dbReference type="SUPFAM" id="SSF56235">
    <property type="entry name" value="N-terminal nucleophile aminohydrolases (Ntn hydrolases)"/>
    <property type="match status" value="1"/>
</dbReference>
<reference evidence="13" key="1">
    <citation type="submission" date="2021-04" db="EMBL/GenBank/DDBJ databases">
        <title>The genome sequence of Ideonella sp. 4Y11.</title>
        <authorList>
            <person name="Liu Y."/>
        </authorList>
    </citation>
    <scope>NUCLEOTIDE SEQUENCE</scope>
    <source>
        <strain evidence="13">4Y11</strain>
    </source>
</reference>
<comment type="caution">
    <text evidence="13">The sequence shown here is derived from an EMBL/GenBank/DDBJ whole genome shotgun (WGS) entry which is preliminary data.</text>
</comment>
<dbReference type="GO" id="GO:0046349">
    <property type="term" value="P:amino sugar biosynthetic process"/>
    <property type="evidence" value="ECO:0007669"/>
    <property type="project" value="UniProtKB-ARBA"/>
</dbReference>
<dbReference type="Pfam" id="PF01380">
    <property type="entry name" value="SIS"/>
    <property type="match status" value="2"/>
</dbReference>
<keyword evidence="5 10" id="KW-0963">Cytoplasm</keyword>
<feature type="active site" description="For Fru-6P isomerization activity" evidence="10">
    <location>
        <position position="608"/>
    </location>
</feature>
<dbReference type="FunFam" id="3.40.50.10490:FF:000001">
    <property type="entry name" value="Glutamine--fructose-6-phosphate aminotransferase [isomerizing]"/>
    <property type="match status" value="1"/>
</dbReference>
<evidence type="ECO:0000256" key="5">
    <source>
        <dbReference type="ARBA" id="ARBA00022490"/>
    </source>
</evidence>